<feature type="compositionally biased region" description="Gly residues" evidence="1">
    <location>
        <begin position="37"/>
        <end position="51"/>
    </location>
</feature>
<evidence type="ECO:0000313" key="2">
    <source>
        <dbReference type="EMBL" id="GMF21157.1"/>
    </source>
</evidence>
<feature type="compositionally biased region" description="Gly residues" evidence="1">
    <location>
        <begin position="59"/>
        <end position="68"/>
    </location>
</feature>
<evidence type="ECO:0000256" key="1">
    <source>
        <dbReference type="SAM" id="MobiDB-lite"/>
    </source>
</evidence>
<gene>
    <name evidence="2" type="ORF">Pfra01_000273200</name>
</gene>
<reference evidence="2" key="1">
    <citation type="submission" date="2023-04" db="EMBL/GenBank/DDBJ databases">
        <title>Phytophthora fragariaefolia NBRC 109709.</title>
        <authorList>
            <person name="Ichikawa N."/>
            <person name="Sato H."/>
            <person name="Tonouchi N."/>
        </authorList>
    </citation>
    <scope>NUCLEOTIDE SEQUENCE</scope>
    <source>
        <strain evidence="2">NBRC 109709</strain>
    </source>
</reference>
<sequence>MGGAEPLSHQCAWNQVHSAFSFRLSLRRKEEANKMAGKGGGNRTGGHNAGGGDHHAGGHNAGGHNAEGGGRHSSSSTGVTTSGSTTKGGHAPMPKWALDNRAKQLNPNNFRYRGPMAESKEST</sequence>
<dbReference type="OrthoDB" id="129573at2759"/>
<evidence type="ECO:0000313" key="3">
    <source>
        <dbReference type="Proteomes" id="UP001165121"/>
    </source>
</evidence>
<organism evidence="2 3">
    <name type="scientific">Phytophthora fragariaefolia</name>
    <dbReference type="NCBI Taxonomy" id="1490495"/>
    <lineage>
        <taxon>Eukaryota</taxon>
        <taxon>Sar</taxon>
        <taxon>Stramenopiles</taxon>
        <taxon>Oomycota</taxon>
        <taxon>Peronosporomycetes</taxon>
        <taxon>Peronosporales</taxon>
        <taxon>Peronosporaceae</taxon>
        <taxon>Phytophthora</taxon>
    </lineage>
</organism>
<proteinExistence type="predicted"/>
<feature type="compositionally biased region" description="Low complexity" evidence="1">
    <location>
        <begin position="72"/>
        <end position="89"/>
    </location>
</feature>
<dbReference type="Proteomes" id="UP001165121">
    <property type="component" value="Unassembled WGS sequence"/>
</dbReference>
<dbReference type="EMBL" id="BSXT01000219">
    <property type="protein sequence ID" value="GMF21157.1"/>
    <property type="molecule type" value="Genomic_DNA"/>
</dbReference>
<comment type="caution">
    <text evidence="2">The sequence shown here is derived from an EMBL/GenBank/DDBJ whole genome shotgun (WGS) entry which is preliminary data.</text>
</comment>
<dbReference type="AlphaFoldDB" id="A0A9W6WYA1"/>
<feature type="region of interest" description="Disordered" evidence="1">
    <location>
        <begin position="31"/>
        <end position="123"/>
    </location>
</feature>
<name>A0A9W6WYA1_9STRA</name>
<keyword evidence="3" id="KW-1185">Reference proteome</keyword>
<accession>A0A9W6WYA1</accession>
<protein>
    <submittedName>
        <fullName evidence="2">Unnamed protein product</fullName>
    </submittedName>
</protein>